<accession>A0ABD0J233</accession>
<evidence type="ECO:0008006" key="4">
    <source>
        <dbReference type="Google" id="ProtNLM"/>
    </source>
</evidence>
<sequence length="633" mass="69827">MEQTCLKRLNSRPLPDTDPAKKGKRQVASTSAVPAYLRTELDEALDSWYPNLLSRAYFVPTEYKNKTLLIPQTISGVEVNITQAPLSDVPRGATGLQESAVRDDQSQQRVLYCLKMVANQQQEPMMVVIKLHYHDYLAGIPKTCKLPKPTDLKKENQRGDFDLLIIHRVYGLFVAEIKIVGDIPENMTSTGKPKDKTKLGDCINKSAHSDPADLCLCADDLSDLSDPLHITPAVIKNLSQWFDRTIHGAGADPAMSDEVYRDVVGRFAGPCTKLTPDLRTRGQAVSFTADNFGGKVFTSQQEEVLNPPSTEPDPLVFITGPPGTGKTLVLTVQANRWSQTENGVHLLSTWSGSLAASLLIKHEIEKMNRNTGSVNRVVKLHQFDLKEDGMVEKAVGCLLEAAGNSKQLCVIADEAFGGSQFGELCEQLHDCIPGLNLWSASVYHGYRPSRLKKVIFTQPLRTPPTVTKEVLQSAYIKDGIVEIYKPAPQPTQVSAPSPPPPFWVPSSDSQTKPLRYRDVLIVTIQTSYDPLREEIKDDDGNVVQPASGMVTGLRRRHFPVRIVEAGDAEALEDVVKMTGPDEVIVADADTIRGLERKIVVWVQADRRNEGSGEEDFGRLDAMSRTTAQLIIVS</sequence>
<dbReference type="Gene3D" id="3.40.50.300">
    <property type="entry name" value="P-loop containing nucleotide triphosphate hydrolases"/>
    <property type="match status" value="1"/>
</dbReference>
<dbReference type="SUPFAM" id="SSF52540">
    <property type="entry name" value="P-loop containing nucleoside triphosphate hydrolases"/>
    <property type="match status" value="1"/>
</dbReference>
<dbReference type="EMBL" id="JACVVK020000725">
    <property type="protein sequence ID" value="KAK7451827.1"/>
    <property type="molecule type" value="Genomic_DNA"/>
</dbReference>
<comment type="caution">
    <text evidence="2">The sequence shown here is derived from an EMBL/GenBank/DDBJ whole genome shotgun (WGS) entry which is preliminary data.</text>
</comment>
<protein>
    <recommendedName>
        <fullName evidence="4">AAA+ ATPase domain-containing protein</fullName>
    </recommendedName>
</protein>
<dbReference type="AlphaFoldDB" id="A0ABD0J233"/>
<gene>
    <name evidence="2" type="ORF">BaRGS_00039800</name>
</gene>
<name>A0ABD0J233_9CAEN</name>
<evidence type="ECO:0000256" key="1">
    <source>
        <dbReference type="SAM" id="MobiDB-lite"/>
    </source>
</evidence>
<dbReference type="Proteomes" id="UP001519460">
    <property type="component" value="Unassembled WGS sequence"/>
</dbReference>
<proteinExistence type="predicted"/>
<organism evidence="2 3">
    <name type="scientific">Batillaria attramentaria</name>
    <dbReference type="NCBI Taxonomy" id="370345"/>
    <lineage>
        <taxon>Eukaryota</taxon>
        <taxon>Metazoa</taxon>
        <taxon>Spiralia</taxon>
        <taxon>Lophotrochozoa</taxon>
        <taxon>Mollusca</taxon>
        <taxon>Gastropoda</taxon>
        <taxon>Caenogastropoda</taxon>
        <taxon>Sorbeoconcha</taxon>
        <taxon>Cerithioidea</taxon>
        <taxon>Batillariidae</taxon>
        <taxon>Batillaria</taxon>
    </lineage>
</organism>
<evidence type="ECO:0000313" key="2">
    <source>
        <dbReference type="EMBL" id="KAK7451827.1"/>
    </source>
</evidence>
<reference evidence="2 3" key="1">
    <citation type="journal article" date="2023" name="Sci. Data">
        <title>Genome assembly of the Korean intertidal mud-creeper Batillaria attramentaria.</title>
        <authorList>
            <person name="Patra A.K."/>
            <person name="Ho P.T."/>
            <person name="Jun S."/>
            <person name="Lee S.J."/>
            <person name="Kim Y."/>
            <person name="Won Y.J."/>
        </authorList>
    </citation>
    <scope>NUCLEOTIDE SEQUENCE [LARGE SCALE GENOMIC DNA]</scope>
    <source>
        <strain evidence="2">Wonlab-2016</strain>
    </source>
</reference>
<dbReference type="InterPro" id="IPR027417">
    <property type="entry name" value="P-loop_NTPase"/>
</dbReference>
<feature type="region of interest" description="Disordered" evidence="1">
    <location>
        <begin position="1"/>
        <end position="29"/>
    </location>
</feature>
<keyword evidence="3" id="KW-1185">Reference proteome</keyword>
<evidence type="ECO:0000313" key="3">
    <source>
        <dbReference type="Proteomes" id="UP001519460"/>
    </source>
</evidence>